<comment type="caution">
    <text evidence="1">The sequence shown here is derived from an EMBL/GenBank/DDBJ whole genome shotgun (WGS) entry which is preliminary data.</text>
</comment>
<evidence type="ECO:0000313" key="2">
    <source>
        <dbReference type="Proteomes" id="UP001153269"/>
    </source>
</evidence>
<protein>
    <submittedName>
        <fullName evidence="1">Uncharacterized protein</fullName>
    </submittedName>
</protein>
<dbReference type="AlphaFoldDB" id="A0A9N7Z3Y8"/>
<gene>
    <name evidence="1" type="ORF">PLEPLA_LOCUS36617</name>
</gene>
<evidence type="ECO:0000313" key="1">
    <source>
        <dbReference type="EMBL" id="CAB1448967.1"/>
    </source>
</evidence>
<organism evidence="1 2">
    <name type="scientific">Pleuronectes platessa</name>
    <name type="common">European plaice</name>
    <dbReference type="NCBI Taxonomy" id="8262"/>
    <lineage>
        <taxon>Eukaryota</taxon>
        <taxon>Metazoa</taxon>
        <taxon>Chordata</taxon>
        <taxon>Craniata</taxon>
        <taxon>Vertebrata</taxon>
        <taxon>Euteleostomi</taxon>
        <taxon>Actinopterygii</taxon>
        <taxon>Neopterygii</taxon>
        <taxon>Teleostei</taxon>
        <taxon>Neoteleostei</taxon>
        <taxon>Acanthomorphata</taxon>
        <taxon>Carangaria</taxon>
        <taxon>Pleuronectiformes</taxon>
        <taxon>Pleuronectoidei</taxon>
        <taxon>Pleuronectidae</taxon>
        <taxon>Pleuronectes</taxon>
    </lineage>
</organism>
<keyword evidence="2" id="KW-1185">Reference proteome</keyword>
<proteinExistence type="predicted"/>
<sequence length="105" mass="12221">MFEDYRAAPAILQKYLNSTAKQVHTPSPLPPPYFSAPPEALPSKFMDVRRAKATIMVQIRSLWARKVEVGQYSLQRIRSEEHDTAHVLYQYIFIDEVGFNLVKRR</sequence>
<dbReference type="EMBL" id="CADEAL010003994">
    <property type="protein sequence ID" value="CAB1448967.1"/>
    <property type="molecule type" value="Genomic_DNA"/>
</dbReference>
<name>A0A9N7Z3Y8_PLEPL</name>
<dbReference type="Proteomes" id="UP001153269">
    <property type="component" value="Unassembled WGS sequence"/>
</dbReference>
<reference evidence="1" key="1">
    <citation type="submission" date="2020-03" db="EMBL/GenBank/DDBJ databases">
        <authorList>
            <person name="Weist P."/>
        </authorList>
    </citation>
    <scope>NUCLEOTIDE SEQUENCE</scope>
</reference>
<accession>A0A9N7Z3Y8</accession>